<gene>
    <name evidence="2" type="ORF">COCON_G00172980</name>
</gene>
<evidence type="ECO:0000313" key="3">
    <source>
        <dbReference type="Proteomes" id="UP001152803"/>
    </source>
</evidence>
<evidence type="ECO:0000313" key="2">
    <source>
        <dbReference type="EMBL" id="KAJ8258286.1"/>
    </source>
</evidence>
<reference evidence="2" key="1">
    <citation type="journal article" date="2023" name="Science">
        <title>Genome structures resolve the early diversification of teleost fishes.</title>
        <authorList>
            <person name="Parey E."/>
            <person name="Louis A."/>
            <person name="Montfort J."/>
            <person name="Bouchez O."/>
            <person name="Roques C."/>
            <person name="Iampietro C."/>
            <person name="Lluch J."/>
            <person name="Castinel A."/>
            <person name="Donnadieu C."/>
            <person name="Desvignes T."/>
            <person name="Floi Bucao C."/>
            <person name="Jouanno E."/>
            <person name="Wen M."/>
            <person name="Mejri S."/>
            <person name="Dirks R."/>
            <person name="Jansen H."/>
            <person name="Henkel C."/>
            <person name="Chen W.J."/>
            <person name="Zahm M."/>
            <person name="Cabau C."/>
            <person name="Klopp C."/>
            <person name="Thompson A.W."/>
            <person name="Robinson-Rechavi M."/>
            <person name="Braasch I."/>
            <person name="Lecointre G."/>
            <person name="Bobe J."/>
            <person name="Postlethwait J.H."/>
            <person name="Berthelot C."/>
            <person name="Roest Crollius H."/>
            <person name="Guiguen Y."/>
        </authorList>
    </citation>
    <scope>NUCLEOTIDE SEQUENCE</scope>
    <source>
        <strain evidence="2">Concon-B</strain>
    </source>
</reference>
<feature type="compositionally biased region" description="Polar residues" evidence="1">
    <location>
        <begin position="53"/>
        <end position="63"/>
    </location>
</feature>
<keyword evidence="3" id="KW-1185">Reference proteome</keyword>
<feature type="non-terminal residue" evidence="2">
    <location>
        <position position="1"/>
    </location>
</feature>
<evidence type="ECO:0000256" key="1">
    <source>
        <dbReference type="SAM" id="MobiDB-lite"/>
    </source>
</evidence>
<protein>
    <submittedName>
        <fullName evidence="2">Uncharacterized protein</fullName>
    </submittedName>
</protein>
<organism evidence="2 3">
    <name type="scientific">Conger conger</name>
    <name type="common">Conger eel</name>
    <name type="synonym">Muraena conger</name>
    <dbReference type="NCBI Taxonomy" id="82655"/>
    <lineage>
        <taxon>Eukaryota</taxon>
        <taxon>Metazoa</taxon>
        <taxon>Chordata</taxon>
        <taxon>Craniata</taxon>
        <taxon>Vertebrata</taxon>
        <taxon>Euteleostomi</taxon>
        <taxon>Actinopterygii</taxon>
        <taxon>Neopterygii</taxon>
        <taxon>Teleostei</taxon>
        <taxon>Anguilliformes</taxon>
        <taxon>Congridae</taxon>
        <taxon>Conger</taxon>
    </lineage>
</organism>
<dbReference type="AlphaFoldDB" id="A0A9Q1D427"/>
<feature type="compositionally biased region" description="Basic and acidic residues" evidence="1">
    <location>
        <begin position="65"/>
        <end position="80"/>
    </location>
</feature>
<accession>A0A9Q1D427</accession>
<proteinExistence type="predicted"/>
<comment type="caution">
    <text evidence="2">The sequence shown here is derived from an EMBL/GenBank/DDBJ whole genome shotgun (WGS) entry which is preliminary data.</text>
</comment>
<sequence>KKSPTGVVHLCEHCRDRTQQAAAGFADFGNKTELLAAGASINSLMENEINNLASKQQKHSSGQADLHDEKSKYGEQRAEQKGVPVSACCRSGGKSLPDVR</sequence>
<dbReference type="Proteomes" id="UP001152803">
    <property type="component" value="Unassembled WGS sequence"/>
</dbReference>
<name>A0A9Q1D427_CONCO</name>
<dbReference type="EMBL" id="JAFJMO010000013">
    <property type="protein sequence ID" value="KAJ8258286.1"/>
    <property type="molecule type" value="Genomic_DNA"/>
</dbReference>
<feature type="region of interest" description="Disordered" evidence="1">
    <location>
        <begin position="53"/>
        <end position="100"/>
    </location>
</feature>